<dbReference type="PROSITE" id="PS51257">
    <property type="entry name" value="PROKAR_LIPOPROTEIN"/>
    <property type="match status" value="1"/>
</dbReference>
<evidence type="ECO:0000256" key="1">
    <source>
        <dbReference type="ARBA" id="ARBA00008764"/>
    </source>
</evidence>
<dbReference type="AlphaFoldDB" id="A0A9X3XEI7"/>
<dbReference type="InterPro" id="IPR050966">
    <property type="entry name" value="Glutamyl_endopeptidase"/>
</dbReference>
<protein>
    <recommendedName>
        <fullName evidence="6">Serine protease</fullName>
        <ecNumber evidence="6">3.4.21.-</ecNumber>
    </recommendedName>
</protein>
<proteinExistence type="inferred from homology"/>
<evidence type="ECO:0000256" key="5">
    <source>
        <dbReference type="ARBA" id="ARBA00022825"/>
    </source>
</evidence>
<keyword evidence="8" id="KW-1185">Reference proteome</keyword>
<dbReference type="EC" id="3.4.21.-" evidence="6"/>
<dbReference type="EMBL" id="JAGTJJ010000061">
    <property type="protein sequence ID" value="MDC3987930.1"/>
    <property type="molecule type" value="Genomic_DNA"/>
</dbReference>
<sequence>MASKMQLFSLLLPALLAACGDSGAFDDDDQDVAMSEDESALETPLDATLCLNYCDAKHMIIGCDNRTWHTEPTKGVKPWSYVGWFGNGCTGTLIGSNVVLSAAHCFLTEGTNNFTQGPLSFSLGKSIPPSGGGIGLPGNVCRTPYGTQYISSVTVPDEYDNTSNTVANKAWDYAVVILNDAPVDAEPMPYGYTDWSYLQTEESQSIGYPGTDKIPGTLWDTGRKSFLGRWLNPTDLNLSGVLYVDNDGEGGQSGSPVFYDYTQISGDGSISLEHKLTGVLIGSPVSACQAGQNWAARLVPRTVDRIDTWKVAPNSMTYPRKYKAFTGTEIKPVEPADC</sequence>
<reference evidence="7 8" key="1">
    <citation type="submission" date="2021-04" db="EMBL/GenBank/DDBJ databases">
        <title>Genome analysis of Polyangium sp.</title>
        <authorList>
            <person name="Li Y."/>
            <person name="Wang J."/>
        </authorList>
    </citation>
    <scope>NUCLEOTIDE SEQUENCE [LARGE SCALE GENOMIC DNA]</scope>
    <source>
        <strain evidence="7 8">SDU14</strain>
    </source>
</reference>
<dbReference type="PRINTS" id="PR00839">
    <property type="entry name" value="V8PROTEASE"/>
</dbReference>
<accession>A0A9X3XEI7</accession>
<dbReference type="GO" id="GO:0004252">
    <property type="term" value="F:serine-type endopeptidase activity"/>
    <property type="evidence" value="ECO:0007669"/>
    <property type="project" value="InterPro"/>
</dbReference>
<dbReference type="InterPro" id="IPR043504">
    <property type="entry name" value="Peptidase_S1_PA_chymotrypsin"/>
</dbReference>
<name>A0A9X3XEI7_9BACT</name>
<dbReference type="PROSITE" id="PS00134">
    <property type="entry name" value="TRYPSIN_HIS"/>
    <property type="match status" value="1"/>
</dbReference>
<keyword evidence="3 6" id="KW-0732">Signal</keyword>
<dbReference type="Gene3D" id="2.40.10.10">
    <property type="entry name" value="Trypsin-like serine proteases"/>
    <property type="match status" value="2"/>
</dbReference>
<keyword evidence="5 6" id="KW-0720">Serine protease</keyword>
<dbReference type="InterPro" id="IPR018114">
    <property type="entry name" value="TRYPSIN_HIS"/>
</dbReference>
<dbReference type="RefSeq" id="WP_272427553.1">
    <property type="nucleotide sequence ID" value="NZ_JAGTJJ010000061.1"/>
</dbReference>
<evidence type="ECO:0000313" key="7">
    <source>
        <dbReference type="EMBL" id="MDC3987930.1"/>
    </source>
</evidence>
<dbReference type="Pfam" id="PF13365">
    <property type="entry name" value="Trypsin_2"/>
    <property type="match status" value="1"/>
</dbReference>
<comment type="caution">
    <text evidence="7">The sequence shown here is derived from an EMBL/GenBank/DDBJ whole genome shotgun (WGS) entry which is preliminary data.</text>
</comment>
<dbReference type="InterPro" id="IPR008256">
    <property type="entry name" value="Peptidase_S1B"/>
</dbReference>
<organism evidence="7 8">
    <name type="scientific">Polyangium jinanense</name>
    <dbReference type="NCBI Taxonomy" id="2829994"/>
    <lineage>
        <taxon>Bacteria</taxon>
        <taxon>Pseudomonadati</taxon>
        <taxon>Myxococcota</taxon>
        <taxon>Polyangia</taxon>
        <taxon>Polyangiales</taxon>
        <taxon>Polyangiaceae</taxon>
        <taxon>Polyangium</taxon>
    </lineage>
</organism>
<dbReference type="InterPro" id="IPR009003">
    <property type="entry name" value="Peptidase_S1_PA"/>
</dbReference>
<evidence type="ECO:0000256" key="2">
    <source>
        <dbReference type="ARBA" id="ARBA00022670"/>
    </source>
</evidence>
<evidence type="ECO:0000256" key="6">
    <source>
        <dbReference type="RuleBase" id="RU004296"/>
    </source>
</evidence>
<gene>
    <name evidence="7" type="ORF">KEG57_46120</name>
</gene>
<dbReference type="PANTHER" id="PTHR15462:SF8">
    <property type="entry name" value="SERINE PROTEASE"/>
    <property type="match status" value="1"/>
</dbReference>
<evidence type="ECO:0000256" key="4">
    <source>
        <dbReference type="ARBA" id="ARBA00022801"/>
    </source>
</evidence>
<dbReference type="PANTHER" id="PTHR15462">
    <property type="entry name" value="SERINE PROTEASE"/>
    <property type="match status" value="1"/>
</dbReference>
<dbReference type="Proteomes" id="UP001151081">
    <property type="component" value="Unassembled WGS sequence"/>
</dbReference>
<comment type="similarity">
    <text evidence="1 6">Belongs to the peptidase S1B family.</text>
</comment>
<evidence type="ECO:0000256" key="3">
    <source>
        <dbReference type="ARBA" id="ARBA00022729"/>
    </source>
</evidence>
<dbReference type="SUPFAM" id="SSF50494">
    <property type="entry name" value="Trypsin-like serine proteases"/>
    <property type="match status" value="1"/>
</dbReference>
<feature type="chain" id="PRO_5041012465" description="Serine protease" evidence="6">
    <location>
        <begin position="25"/>
        <end position="338"/>
    </location>
</feature>
<keyword evidence="2 6" id="KW-0645">Protease</keyword>
<keyword evidence="4 6" id="KW-0378">Hydrolase</keyword>
<evidence type="ECO:0000313" key="8">
    <source>
        <dbReference type="Proteomes" id="UP001151081"/>
    </source>
</evidence>
<dbReference type="GO" id="GO:0006508">
    <property type="term" value="P:proteolysis"/>
    <property type="evidence" value="ECO:0007669"/>
    <property type="project" value="UniProtKB-KW"/>
</dbReference>
<feature type="signal peptide" evidence="6">
    <location>
        <begin position="1"/>
        <end position="24"/>
    </location>
</feature>